<evidence type="ECO:0000313" key="1">
    <source>
        <dbReference type="EMBL" id="KAA1426679.1"/>
    </source>
</evidence>
<protein>
    <submittedName>
        <fullName evidence="1">Uncharacterized protein</fullName>
    </submittedName>
</protein>
<reference evidence="1 2" key="1">
    <citation type="submission" date="2019-09" db="EMBL/GenBank/DDBJ databases">
        <title>Nocardioides panacisoli sp. nov., isolated from the soil of a ginseng field.</title>
        <authorList>
            <person name="Cho C."/>
        </authorList>
    </citation>
    <scope>NUCLEOTIDE SEQUENCE [LARGE SCALE GENOMIC DNA]</scope>
    <source>
        <strain evidence="1 2">BN140041</strain>
    </source>
</reference>
<accession>A0A5B1M3E7</accession>
<dbReference type="GO" id="GO:0016042">
    <property type="term" value="P:lipid catabolic process"/>
    <property type="evidence" value="ECO:0007669"/>
    <property type="project" value="InterPro"/>
</dbReference>
<dbReference type="Pfam" id="PF03583">
    <property type="entry name" value="LIP"/>
    <property type="match status" value="1"/>
</dbReference>
<dbReference type="AlphaFoldDB" id="A0A5B1M3E7"/>
<keyword evidence="2" id="KW-1185">Reference proteome</keyword>
<gene>
    <name evidence="1" type="ORF">F0U47_13125</name>
</gene>
<reference evidence="1 2" key="2">
    <citation type="submission" date="2019-09" db="EMBL/GenBank/DDBJ databases">
        <authorList>
            <person name="Jin C."/>
        </authorList>
    </citation>
    <scope>NUCLEOTIDE SEQUENCE [LARGE SCALE GENOMIC DNA]</scope>
    <source>
        <strain evidence="1 2">BN140041</strain>
    </source>
</reference>
<proteinExistence type="predicted"/>
<sequence>MNRLGVPTAPVYEYHARYDQMAPVRPARAVLRNYCRAGAVVEYREALAAEHLSEMVLGAPGAVAFLDRMFQGRAPVDRCGAIPR</sequence>
<organism evidence="1 2">
    <name type="scientific">Nocardioides antri</name>
    <dbReference type="NCBI Taxonomy" id="2607659"/>
    <lineage>
        <taxon>Bacteria</taxon>
        <taxon>Bacillati</taxon>
        <taxon>Actinomycetota</taxon>
        <taxon>Actinomycetes</taxon>
        <taxon>Propionibacteriales</taxon>
        <taxon>Nocardioidaceae</taxon>
        <taxon>Nocardioides</taxon>
    </lineage>
</organism>
<dbReference type="Proteomes" id="UP000324351">
    <property type="component" value="Unassembled WGS sequence"/>
</dbReference>
<dbReference type="GO" id="GO:0004806">
    <property type="term" value="F:triacylglycerol lipase activity"/>
    <property type="evidence" value="ECO:0007669"/>
    <property type="project" value="InterPro"/>
</dbReference>
<dbReference type="Gene3D" id="3.40.50.1820">
    <property type="entry name" value="alpha/beta hydrolase"/>
    <property type="match status" value="1"/>
</dbReference>
<name>A0A5B1M3E7_9ACTN</name>
<dbReference type="EMBL" id="VUJW01000007">
    <property type="protein sequence ID" value="KAA1426679.1"/>
    <property type="molecule type" value="Genomic_DNA"/>
</dbReference>
<dbReference type="PANTHER" id="PTHR34853">
    <property type="match status" value="1"/>
</dbReference>
<comment type="caution">
    <text evidence="1">The sequence shown here is derived from an EMBL/GenBank/DDBJ whole genome shotgun (WGS) entry which is preliminary data.</text>
</comment>
<dbReference type="InterPro" id="IPR005152">
    <property type="entry name" value="Lipase_secreted"/>
</dbReference>
<evidence type="ECO:0000313" key="2">
    <source>
        <dbReference type="Proteomes" id="UP000324351"/>
    </source>
</evidence>
<dbReference type="PANTHER" id="PTHR34853:SF1">
    <property type="entry name" value="LIPASE 5"/>
    <property type="match status" value="1"/>
</dbReference>
<dbReference type="InterPro" id="IPR029058">
    <property type="entry name" value="AB_hydrolase_fold"/>
</dbReference>